<comment type="subcellular location">
    <subcellularLocation>
        <location evidence="1">Membrane</location>
        <topology evidence="1">Single-pass membrane protein</topology>
    </subcellularLocation>
</comment>
<dbReference type="EMBL" id="JACXSS010000001">
    <property type="protein sequence ID" value="MBD9356507.1"/>
    <property type="molecule type" value="Genomic_DNA"/>
</dbReference>
<protein>
    <submittedName>
        <fullName evidence="6">Translocation/assembly module TamB domain-containing protein</fullName>
    </submittedName>
</protein>
<evidence type="ECO:0000256" key="4">
    <source>
        <dbReference type="ARBA" id="ARBA00023136"/>
    </source>
</evidence>
<comment type="caution">
    <text evidence="6">The sequence shown here is derived from an EMBL/GenBank/DDBJ whole genome shotgun (WGS) entry which is preliminary data.</text>
</comment>
<dbReference type="PANTHER" id="PTHR36985:SF1">
    <property type="entry name" value="TRANSLOCATION AND ASSEMBLY MODULE SUBUNIT TAMB"/>
    <property type="match status" value="1"/>
</dbReference>
<keyword evidence="7" id="KW-1185">Reference proteome</keyword>
<name>A0ABR9D0A3_9GAMM</name>
<dbReference type="Proteomes" id="UP000652176">
    <property type="component" value="Unassembled WGS sequence"/>
</dbReference>
<keyword evidence="3" id="KW-1133">Transmembrane helix</keyword>
<keyword evidence="4" id="KW-0472">Membrane</keyword>
<organism evidence="6 7">
    <name type="scientific">Methylomonas albis</name>
    <dbReference type="NCBI Taxonomy" id="1854563"/>
    <lineage>
        <taxon>Bacteria</taxon>
        <taxon>Pseudomonadati</taxon>
        <taxon>Pseudomonadota</taxon>
        <taxon>Gammaproteobacteria</taxon>
        <taxon>Methylococcales</taxon>
        <taxon>Methylococcaceae</taxon>
        <taxon>Methylomonas</taxon>
    </lineage>
</organism>
<feature type="domain" description="Translocation and assembly module TamB C-terminal" evidence="5">
    <location>
        <begin position="990"/>
        <end position="1336"/>
    </location>
</feature>
<dbReference type="Pfam" id="PF04357">
    <property type="entry name" value="TamB"/>
    <property type="match status" value="1"/>
</dbReference>
<evidence type="ECO:0000313" key="7">
    <source>
        <dbReference type="Proteomes" id="UP000652176"/>
    </source>
</evidence>
<proteinExistence type="predicted"/>
<dbReference type="RefSeq" id="WP_192374855.1">
    <property type="nucleotide sequence ID" value="NZ_CAJHIV010000001.1"/>
</dbReference>
<evidence type="ECO:0000313" key="6">
    <source>
        <dbReference type="EMBL" id="MBD9356507.1"/>
    </source>
</evidence>
<reference evidence="6 7" key="1">
    <citation type="submission" date="2020-09" db="EMBL/GenBank/DDBJ databases">
        <title>Methylomonas albis sp. nov. and Methylomonas fluvii sp. nov.: Two cold-adapted methanotrophs from the River Elbe and an amended description of Methylovulum psychrotolerans strain Eb1.</title>
        <authorList>
            <person name="Bussmann I.K."/>
            <person name="Klings K.-W."/>
            <person name="Warnstedt J."/>
            <person name="Hoppert M."/>
            <person name="Saborowski A."/>
            <person name="Horn F."/>
            <person name="Liebner S."/>
        </authorList>
    </citation>
    <scope>NUCLEOTIDE SEQUENCE [LARGE SCALE GENOMIC DNA]</scope>
    <source>
        <strain evidence="6 7">EbA</strain>
    </source>
</reference>
<evidence type="ECO:0000256" key="1">
    <source>
        <dbReference type="ARBA" id="ARBA00004167"/>
    </source>
</evidence>
<dbReference type="InterPro" id="IPR007452">
    <property type="entry name" value="TamB_C"/>
</dbReference>
<sequence length="1336" mass="139112">MQRLSRWILWGFIGLLALPLLALALLIGAANTSTGLAEIERAVSVLSANQIVLNGLGGDLPAQLTVKRIELRDAGGPWLTIDELILDWLPAKLLVGEVAIERLQVRKIAVARPPVPSVAAEPETSGGLSLPLAINVNNLLVERVEMAPPLAGKAIDLSVGGGLALTTAFRGAIELKAKQLDGEGTYSVQAKLSNDSLQARLSLHETARGPLALLAGLHDREGLSLEASLAGPLSGVLSSVDLKLDELQAQLGGRIDFVQPGADLSLTASAPAMQLRPDLAWRALSLNLQMRGALKDLAINADLQLDGLHAAQTDIGNLDVKWQGIGGRIDLDGELAGLQLADSQTDLLQATPLAFQAKMGWDTPDYPVDFVIKHPLIDASGHTHLEKGGGRAELALNLPDLRPLAAANGLQLEGHGMLTLKAARQADGSKLEIAGILGLSGGSSWARLLGESAKFDLSMAGEKENMTLSWLQLDGKALSLSAHGELDSGNADFEWQAQLNDVSAIADTASGKLAIEGSLNGERDDLTLEAKLNGNLKSQGYPGGPIKAALQLQHLPDAPDGRINLNGELIGSPIEVRLAVDSPGGKTIRLDIDQADWKSTRASGGLTLTRDNSPPAGKIVMKINRLADFRPLLGQPLSGSADATLELGERGGRPLAKIGLEARNAGLEGTATAETSSLALTVSEPTTQARLDGLLTLNGISAGKISGSARLKMEGAMDSLHLGLSAISPNLNGSAAQLSAAAQLNAAGSVLAVSAMEASWRQQTVRLLAPAKIAFAEGLSVDRLRLGLRQAELEIAGKFTPELALNAELHETPAELISLFAPDLAMNGTLHASAELAGSLAQPKGLFRFQADKLQMKQGPGRGLPPARIDVTASIHGEVAELDAKLNVGNDTRVQISGQLPMTQTGLLNLQGEAALDLKQLNPLLSADGRRMRGLLRADAKLVGTWPAPVVTMNAHLDGGDWQDAVAGVSVKDIAAELQAENGTLRIVKLQGRAGSGTLAAAGSVGLSTAGFPVDLTVTARNAKPLASDRLTVNLDADLAVRGLAVERLNVDGRIRINRADIRIPERMPTSIAVLKLNNPAAPPPAPEAKGDIALNLMVDAPREIFVRGRGLDAELGGTVHIAGTLKELRPDGTFHQRRGEFSLAGQSLVFNQGEVGFDSGSLTNPSLNFVATTSRNNIAASLTVGGSAQQPKITLSSTPQLPQDEILANLLFGKGSASLSPLEMVQIASTLASLTGVTGGGQDPLESARKRLGLDRLSAGGANPSVEGGRYIAPGVYLGAKQGVSGGTPQAVIQIDVLKGLKLESTIGNVGGIGGTSSSGNSSTNSIGVLYQFEY</sequence>
<dbReference type="PANTHER" id="PTHR36985">
    <property type="entry name" value="TRANSLOCATION AND ASSEMBLY MODULE SUBUNIT TAMB"/>
    <property type="match status" value="1"/>
</dbReference>
<accession>A0ABR9D0A3</accession>
<gene>
    <name evidence="6" type="ORF">IE877_11510</name>
</gene>
<keyword evidence="2" id="KW-0812">Transmembrane</keyword>
<evidence type="ECO:0000256" key="3">
    <source>
        <dbReference type="ARBA" id="ARBA00022989"/>
    </source>
</evidence>
<evidence type="ECO:0000256" key="2">
    <source>
        <dbReference type="ARBA" id="ARBA00022692"/>
    </source>
</evidence>
<evidence type="ECO:0000259" key="5">
    <source>
        <dbReference type="Pfam" id="PF04357"/>
    </source>
</evidence>